<reference evidence="2" key="1">
    <citation type="submission" date="2023-04" db="EMBL/GenBank/DDBJ databases">
        <title>Phytophthora lilii NBRC 32176.</title>
        <authorList>
            <person name="Ichikawa N."/>
            <person name="Sato H."/>
            <person name="Tonouchi N."/>
        </authorList>
    </citation>
    <scope>NUCLEOTIDE SEQUENCE</scope>
    <source>
        <strain evidence="2">NBRC 32176</strain>
    </source>
</reference>
<comment type="caution">
    <text evidence="2">The sequence shown here is derived from an EMBL/GenBank/DDBJ whole genome shotgun (WGS) entry which is preliminary data.</text>
</comment>
<name>A0A9W7CQI3_9STRA</name>
<proteinExistence type="predicted"/>
<dbReference type="OrthoDB" id="65833at2759"/>
<evidence type="ECO:0000256" key="1">
    <source>
        <dbReference type="SAM" id="Coils"/>
    </source>
</evidence>
<dbReference type="EMBL" id="BSXW01001200">
    <property type="protein sequence ID" value="GMF34602.1"/>
    <property type="molecule type" value="Genomic_DNA"/>
</dbReference>
<evidence type="ECO:0000313" key="3">
    <source>
        <dbReference type="Proteomes" id="UP001165083"/>
    </source>
</evidence>
<sequence length="239" mass="26564">MTEEIAARKDVLETLAASLQSERKWRNIQTVLPESFGLVAHALTAQSQVVEKLQQRIENLERALVTVATADQVAALEERIRVSTSLDQEPAATQQLKEELELRLKQEVEAMTKRICKVEENLGHEIESVQFLVNDQGSLLNSARIAEEAKWIKLQQDLALKLEVAERKMAEAKTEVAVAPVVKEISAAAPEDQEVDMVRVKSKLDFGSRTNGCVPELNLAERVTRRCSTSISGGPRRGN</sequence>
<dbReference type="Proteomes" id="UP001165083">
    <property type="component" value="Unassembled WGS sequence"/>
</dbReference>
<organism evidence="2 3">
    <name type="scientific">Phytophthora lilii</name>
    <dbReference type="NCBI Taxonomy" id="2077276"/>
    <lineage>
        <taxon>Eukaryota</taxon>
        <taxon>Sar</taxon>
        <taxon>Stramenopiles</taxon>
        <taxon>Oomycota</taxon>
        <taxon>Peronosporomycetes</taxon>
        <taxon>Peronosporales</taxon>
        <taxon>Peronosporaceae</taxon>
        <taxon>Phytophthora</taxon>
    </lineage>
</organism>
<dbReference type="AlphaFoldDB" id="A0A9W7CQI3"/>
<protein>
    <submittedName>
        <fullName evidence="2">Unnamed protein product</fullName>
    </submittedName>
</protein>
<feature type="coiled-coil region" evidence="1">
    <location>
        <begin position="43"/>
        <end position="70"/>
    </location>
</feature>
<evidence type="ECO:0000313" key="2">
    <source>
        <dbReference type="EMBL" id="GMF34602.1"/>
    </source>
</evidence>
<gene>
    <name evidence="2" type="ORF">Plil01_001474300</name>
</gene>
<accession>A0A9W7CQI3</accession>
<keyword evidence="1" id="KW-0175">Coiled coil</keyword>
<keyword evidence="3" id="KW-1185">Reference proteome</keyword>